<keyword evidence="2" id="KW-0238">DNA-binding</keyword>
<dbReference type="GO" id="GO:0003700">
    <property type="term" value="F:DNA-binding transcription factor activity"/>
    <property type="evidence" value="ECO:0007669"/>
    <property type="project" value="InterPro"/>
</dbReference>
<name>A0A9D1XSV0_9BACT</name>
<evidence type="ECO:0000256" key="2">
    <source>
        <dbReference type="ARBA" id="ARBA00023125"/>
    </source>
</evidence>
<feature type="domain" description="HTH araC/xylS-type" evidence="4">
    <location>
        <begin position="185"/>
        <end position="283"/>
    </location>
</feature>
<keyword evidence="3" id="KW-0804">Transcription</keyword>
<keyword evidence="1" id="KW-0805">Transcription regulation</keyword>
<dbReference type="PANTHER" id="PTHR43280">
    <property type="entry name" value="ARAC-FAMILY TRANSCRIPTIONAL REGULATOR"/>
    <property type="match status" value="1"/>
</dbReference>
<dbReference type="Pfam" id="PF12833">
    <property type="entry name" value="HTH_18"/>
    <property type="match status" value="1"/>
</dbReference>
<dbReference type="Gene3D" id="1.10.10.60">
    <property type="entry name" value="Homeodomain-like"/>
    <property type="match status" value="2"/>
</dbReference>
<evidence type="ECO:0000256" key="3">
    <source>
        <dbReference type="ARBA" id="ARBA00023163"/>
    </source>
</evidence>
<evidence type="ECO:0000259" key="4">
    <source>
        <dbReference type="PROSITE" id="PS01124"/>
    </source>
</evidence>
<reference evidence="5" key="1">
    <citation type="journal article" date="2021" name="PeerJ">
        <title>Extensive microbial diversity within the chicken gut microbiome revealed by metagenomics and culture.</title>
        <authorList>
            <person name="Gilroy R."/>
            <person name="Ravi A."/>
            <person name="Getino M."/>
            <person name="Pursley I."/>
            <person name="Horton D.L."/>
            <person name="Alikhan N.F."/>
            <person name="Baker D."/>
            <person name="Gharbi K."/>
            <person name="Hall N."/>
            <person name="Watson M."/>
            <person name="Adriaenssens E.M."/>
            <person name="Foster-Nyarko E."/>
            <person name="Jarju S."/>
            <person name="Secka A."/>
            <person name="Antonio M."/>
            <person name="Oren A."/>
            <person name="Chaudhuri R.R."/>
            <person name="La Ragione R."/>
            <person name="Hildebrand F."/>
            <person name="Pallen M.J."/>
        </authorList>
    </citation>
    <scope>NUCLEOTIDE SEQUENCE</scope>
    <source>
        <strain evidence="5">ChiHecec2B26-12326</strain>
    </source>
</reference>
<dbReference type="PRINTS" id="PR00032">
    <property type="entry name" value="HTHARAC"/>
</dbReference>
<dbReference type="SMART" id="SM00342">
    <property type="entry name" value="HTH_ARAC"/>
    <property type="match status" value="1"/>
</dbReference>
<evidence type="ECO:0000313" key="6">
    <source>
        <dbReference type="Proteomes" id="UP000823847"/>
    </source>
</evidence>
<dbReference type="Proteomes" id="UP000823847">
    <property type="component" value="Unassembled WGS sequence"/>
</dbReference>
<evidence type="ECO:0000313" key="5">
    <source>
        <dbReference type="EMBL" id="HIX87003.1"/>
    </source>
</evidence>
<dbReference type="GO" id="GO:0043565">
    <property type="term" value="F:sequence-specific DNA binding"/>
    <property type="evidence" value="ECO:0007669"/>
    <property type="project" value="InterPro"/>
</dbReference>
<organism evidence="5 6">
    <name type="scientific">Candidatus Parabacteroides intestinigallinarum</name>
    <dbReference type="NCBI Taxonomy" id="2838722"/>
    <lineage>
        <taxon>Bacteria</taxon>
        <taxon>Pseudomonadati</taxon>
        <taxon>Bacteroidota</taxon>
        <taxon>Bacteroidia</taxon>
        <taxon>Bacteroidales</taxon>
        <taxon>Tannerellaceae</taxon>
        <taxon>Parabacteroides</taxon>
    </lineage>
</organism>
<evidence type="ECO:0000256" key="1">
    <source>
        <dbReference type="ARBA" id="ARBA00023015"/>
    </source>
</evidence>
<dbReference type="SUPFAM" id="SSF46689">
    <property type="entry name" value="Homeodomain-like"/>
    <property type="match status" value="1"/>
</dbReference>
<dbReference type="PANTHER" id="PTHR43280:SF32">
    <property type="entry name" value="TRANSCRIPTIONAL REGULATORY PROTEIN"/>
    <property type="match status" value="1"/>
</dbReference>
<dbReference type="EMBL" id="DXEN01000077">
    <property type="protein sequence ID" value="HIX87003.1"/>
    <property type="molecule type" value="Genomic_DNA"/>
</dbReference>
<protein>
    <submittedName>
        <fullName evidence="5">Helix-turn-helix domain-containing protein</fullName>
    </submittedName>
</protein>
<gene>
    <name evidence="5" type="ORF">H9848_10435</name>
</gene>
<dbReference type="InterPro" id="IPR009057">
    <property type="entry name" value="Homeodomain-like_sf"/>
</dbReference>
<dbReference type="AlphaFoldDB" id="A0A9D1XSV0"/>
<proteinExistence type="predicted"/>
<reference evidence="5" key="2">
    <citation type="submission" date="2021-04" db="EMBL/GenBank/DDBJ databases">
        <authorList>
            <person name="Gilroy R."/>
        </authorList>
    </citation>
    <scope>NUCLEOTIDE SEQUENCE</scope>
    <source>
        <strain evidence="5">ChiHecec2B26-12326</strain>
    </source>
</reference>
<sequence length="288" mass="33088">MVKETLIFDITDDFIVSDRITKETLNKYSHLPCKINAGLFILCVEGTVQLSINLTKYTIRKYDFVTLVPNNFIQFHEISDDACFHVAGFSAEFMKNINFIKSTMSFLPIITEHPVMPLEEPVAELFVDGYRLLIRAQSLSAPYTPVNKNLIVAYLTIFMQGTAELYKNHSQWTNGVRTRTHEIYRKFIQLVVEHYTTEHSVSFYAAQLNLSLPHFCTTIKKAIGLTPLEIISSIVTMDAKAQLRSTDLTVKEIAFSLGFNNLSFFNKYFRQHTGMTPQEYRRKKSNLA</sequence>
<dbReference type="InterPro" id="IPR020449">
    <property type="entry name" value="Tscrpt_reg_AraC-type_HTH"/>
</dbReference>
<dbReference type="PROSITE" id="PS01124">
    <property type="entry name" value="HTH_ARAC_FAMILY_2"/>
    <property type="match status" value="1"/>
</dbReference>
<accession>A0A9D1XSV0</accession>
<comment type="caution">
    <text evidence="5">The sequence shown here is derived from an EMBL/GenBank/DDBJ whole genome shotgun (WGS) entry which is preliminary data.</text>
</comment>
<dbReference type="InterPro" id="IPR018060">
    <property type="entry name" value="HTH_AraC"/>
</dbReference>